<evidence type="ECO:0000256" key="9">
    <source>
        <dbReference type="SAM" id="MobiDB-lite"/>
    </source>
</evidence>
<evidence type="ECO:0000313" key="10">
    <source>
        <dbReference type="EMBL" id="ODQ66023.1"/>
    </source>
</evidence>
<dbReference type="PANTHER" id="PTHR12896">
    <property type="entry name" value="PAX6 NEIGHBOR PROTEIN PAXNEB"/>
    <property type="match status" value="1"/>
</dbReference>
<feature type="compositionally biased region" description="Low complexity" evidence="9">
    <location>
        <begin position="25"/>
        <end position="39"/>
    </location>
</feature>
<dbReference type="AlphaFoldDB" id="A0A1E3PKR8"/>
<feature type="compositionally biased region" description="Polar residues" evidence="9">
    <location>
        <begin position="41"/>
        <end position="52"/>
    </location>
</feature>
<dbReference type="InterPro" id="IPR008728">
    <property type="entry name" value="Elongator_complex_protein_4"/>
</dbReference>
<dbReference type="Pfam" id="PF05625">
    <property type="entry name" value="PAXNEB"/>
    <property type="match status" value="1"/>
</dbReference>
<dbReference type="InterPro" id="IPR027417">
    <property type="entry name" value="P-loop_NTPase"/>
</dbReference>
<reference evidence="10 11" key="1">
    <citation type="journal article" date="2016" name="Proc. Natl. Acad. Sci. U.S.A.">
        <title>Comparative genomics of biotechnologically important yeasts.</title>
        <authorList>
            <person name="Riley R."/>
            <person name="Haridas S."/>
            <person name="Wolfe K.H."/>
            <person name="Lopes M.R."/>
            <person name="Hittinger C.T."/>
            <person name="Goeker M."/>
            <person name="Salamov A.A."/>
            <person name="Wisecaver J.H."/>
            <person name="Long T.M."/>
            <person name="Calvey C.H."/>
            <person name="Aerts A.L."/>
            <person name="Barry K.W."/>
            <person name="Choi C."/>
            <person name="Clum A."/>
            <person name="Coughlan A.Y."/>
            <person name="Deshpande S."/>
            <person name="Douglass A.P."/>
            <person name="Hanson S.J."/>
            <person name="Klenk H.-P."/>
            <person name="LaButti K.M."/>
            <person name="Lapidus A."/>
            <person name="Lindquist E.A."/>
            <person name="Lipzen A.M."/>
            <person name="Meier-Kolthoff J.P."/>
            <person name="Ohm R.A."/>
            <person name="Otillar R.P."/>
            <person name="Pangilinan J.L."/>
            <person name="Peng Y."/>
            <person name="Rokas A."/>
            <person name="Rosa C.A."/>
            <person name="Scheuner C."/>
            <person name="Sibirny A.A."/>
            <person name="Slot J.C."/>
            <person name="Stielow J.B."/>
            <person name="Sun H."/>
            <person name="Kurtzman C.P."/>
            <person name="Blackwell M."/>
            <person name="Grigoriev I.V."/>
            <person name="Jeffries T.W."/>
        </authorList>
    </citation>
    <scope>NUCLEOTIDE SEQUENCE [LARGE SCALE GENOMIC DNA]</scope>
    <source>
        <strain evidence="10 11">DSM 6958</strain>
    </source>
</reference>
<comment type="similarity">
    <text evidence="4">Belongs to the ELP4 family.</text>
</comment>
<evidence type="ECO:0000256" key="1">
    <source>
        <dbReference type="ARBA" id="ARBA00004123"/>
    </source>
</evidence>
<gene>
    <name evidence="10" type="ORF">NADFUDRAFT_46568</name>
</gene>
<evidence type="ECO:0000256" key="3">
    <source>
        <dbReference type="ARBA" id="ARBA00005043"/>
    </source>
</evidence>
<evidence type="ECO:0000256" key="7">
    <source>
        <dbReference type="ARBA" id="ARBA00022694"/>
    </source>
</evidence>
<proteinExistence type="inferred from homology"/>
<dbReference type="STRING" id="857566.A0A1E3PKR8"/>
<dbReference type="PANTHER" id="PTHR12896:SF1">
    <property type="entry name" value="ELONGATOR COMPLEX PROTEIN 4"/>
    <property type="match status" value="1"/>
</dbReference>
<keyword evidence="6" id="KW-0963">Cytoplasm</keyword>
<keyword evidence="11" id="KW-1185">Reference proteome</keyword>
<dbReference type="Gene3D" id="3.40.50.300">
    <property type="entry name" value="P-loop containing nucleotide triphosphate hydrolases"/>
    <property type="match status" value="1"/>
</dbReference>
<evidence type="ECO:0000313" key="11">
    <source>
        <dbReference type="Proteomes" id="UP000095009"/>
    </source>
</evidence>
<dbReference type="CDD" id="cd19494">
    <property type="entry name" value="Elp4"/>
    <property type="match status" value="1"/>
</dbReference>
<dbReference type="GO" id="GO:0005737">
    <property type="term" value="C:cytoplasm"/>
    <property type="evidence" value="ECO:0007669"/>
    <property type="project" value="UniProtKB-SubCell"/>
</dbReference>
<comment type="subcellular location">
    <subcellularLocation>
        <location evidence="2">Cytoplasm</location>
    </subcellularLocation>
    <subcellularLocation>
        <location evidence="1">Nucleus</location>
    </subcellularLocation>
</comment>
<keyword evidence="8" id="KW-0539">Nucleus</keyword>
<dbReference type="GO" id="GO:0033588">
    <property type="term" value="C:elongator holoenzyme complex"/>
    <property type="evidence" value="ECO:0007669"/>
    <property type="project" value="InterPro"/>
</dbReference>
<feature type="compositionally biased region" description="Basic and acidic residues" evidence="9">
    <location>
        <begin position="416"/>
        <end position="428"/>
    </location>
</feature>
<evidence type="ECO:0000256" key="4">
    <source>
        <dbReference type="ARBA" id="ARBA00007573"/>
    </source>
</evidence>
<evidence type="ECO:0000256" key="5">
    <source>
        <dbReference type="ARBA" id="ARBA00020265"/>
    </source>
</evidence>
<organism evidence="10 11">
    <name type="scientific">Nadsonia fulvescens var. elongata DSM 6958</name>
    <dbReference type="NCBI Taxonomy" id="857566"/>
    <lineage>
        <taxon>Eukaryota</taxon>
        <taxon>Fungi</taxon>
        <taxon>Dikarya</taxon>
        <taxon>Ascomycota</taxon>
        <taxon>Saccharomycotina</taxon>
        <taxon>Dipodascomycetes</taxon>
        <taxon>Dipodascales</taxon>
        <taxon>Dipodascales incertae sedis</taxon>
        <taxon>Nadsonia</taxon>
    </lineage>
</organism>
<feature type="region of interest" description="Disordered" evidence="9">
    <location>
        <begin position="413"/>
        <end position="434"/>
    </location>
</feature>
<dbReference type="EMBL" id="KV454409">
    <property type="protein sequence ID" value="ODQ66023.1"/>
    <property type="molecule type" value="Genomic_DNA"/>
</dbReference>
<sequence length="434" mass="47987">MSFKKRTVQLNSTTAPGLGRTPTQPRGGPAAPALGRGPPDFTTTTPLQHRSESHTSQTFSILEHPGIRPSVLTSHPTVSTGSNDLDKILSHMGLPTGSLLLLEESGTTDFTSVILRCFAAQGVIHHRSQEGKLGDTKVLVVGMGEGWARDLPGIYVDKKEKARKRASNEQSKVSVENLALSGASVLSSADRDLKIAWRYGATHNSITPSKESNNMVKPTYCDTFDLTSRIVPSPNSSEVICIGPTGDNQFFQKVITQIKQTLKSVPHNTVVKVVIPSLLHPVIYSYESSQINNITSFFFSLRQLTRQYFNQLVVVCSCSLELYPRESPITRWLEHLSDAVIQLEPFAHKMVLCAAPTATTKDESKKDHQGLVHIFKVPGLTERGHMVTRKGEHAFRVGRKQFEIEEWSIPVEEGEEQKSYANKDDKSNKANLDF</sequence>
<dbReference type="GO" id="GO:0008023">
    <property type="term" value="C:transcription elongation factor complex"/>
    <property type="evidence" value="ECO:0007669"/>
    <property type="project" value="TreeGrafter"/>
</dbReference>
<dbReference type="OrthoDB" id="289162at2759"/>
<evidence type="ECO:0000256" key="6">
    <source>
        <dbReference type="ARBA" id="ARBA00022490"/>
    </source>
</evidence>
<keyword evidence="7" id="KW-0819">tRNA processing</keyword>
<protein>
    <recommendedName>
        <fullName evidence="5">Elongator complex protein 4</fullName>
    </recommendedName>
</protein>
<comment type="pathway">
    <text evidence="3">tRNA modification; 5-methoxycarbonylmethyl-2-thiouridine-tRNA biosynthesis.</text>
</comment>
<evidence type="ECO:0000256" key="8">
    <source>
        <dbReference type="ARBA" id="ARBA00023242"/>
    </source>
</evidence>
<dbReference type="UniPathway" id="UPA00988"/>
<accession>A0A1E3PKR8</accession>
<dbReference type="Proteomes" id="UP000095009">
    <property type="component" value="Unassembled WGS sequence"/>
</dbReference>
<dbReference type="GO" id="GO:0002098">
    <property type="term" value="P:tRNA wobble uridine modification"/>
    <property type="evidence" value="ECO:0007669"/>
    <property type="project" value="InterPro"/>
</dbReference>
<evidence type="ECO:0000256" key="2">
    <source>
        <dbReference type="ARBA" id="ARBA00004496"/>
    </source>
</evidence>
<feature type="region of interest" description="Disordered" evidence="9">
    <location>
        <begin position="1"/>
        <end position="52"/>
    </location>
</feature>
<name>A0A1E3PKR8_9ASCO</name>